<accession>A0A8X7PR15</accession>
<feature type="region of interest" description="Disordered" evidence="1">
    <location>
        <begin position="64"/>
        <end position="84"/>
    </location>
</feature>
<comment type="caution">
    <text evidence="2">The sequence shown here is derived from an EMBL/GenBank/DDBJ whole genome shotgun (WGS) entry which is preliminary data.</text>
</comment>
<evidence type="ECO:0000256" key="1">
    <source>
        <dbReference type="SAM" id="MobiDB-lite"/>
    </source>
</evidence>
<dbReference type="OrthoDB" id="10431792at2759"/>
<name>A0A8X7PR15_BRACI</name>
<organism evidence="2 3">
    <name type="scientific">Brassica carinata</name>
    <name type="common">Ethiopian mustard</name>
    <name type="synonym">Abyssinian cabbage</name>
    <dbReference type="NCBI Taxonomy" id="52824"/>
    <lineage>
        <taxon>Eukaryota</taxon>
        <taxon>Viridiplantae</taxon>
        <taxon>Streptophyta</taxon>
        <taxon>Embryophyta</taxon>
        <taxon>Tracheophyta</taxon>
        <taxon>Spermatophyta</taxon>
        <taxon>Magnoliopsida</taxon>
        <taxon>eudicotyledons</taxon>
        <taxon>Gunneridae</taxon>
        <taxon>Pentapetalae</taxon>
        <taxon>rosids</taxon>
        <taxon>malvids</taxon>
        <taxon>Brassicales</taxon>
        <taxon>Brassicaceae</taxon>
        <taxon>Brassiceae</taxon>
        <taxon>Brassica</taxon>
    </lineage>
</organism>
<dbReference type="Proteomes" id="UP000886595">
    <property type="component" value="Unassembled WGS sequence"/>
</dbReference>
<sequence length="167" mass="18170">MWEMYLPRHNCTVTGTQGVHYCGFPIAMKAWIGTSESLPSHVYRTKNWESERKILQGIKCRIQEARSDSEPEDQGPNAAPTIVAGPNYLNGKDIDLGDLEFSVDDCMLPGWDPNLAYGDGSGTSEVPIPDFDDFFAGLSSGFDAPQATSESGRPKVVAEGSRIINGV</sequence>
<evidence type="ECO:0000313" key="3">
    <source>
        <dbReference type="Proteomes" id="UP000886595"/>
    </source>
</evidence>
<evidence type="ECO:0000313" key="2">
    <source>
        <dbReference type="EMBL" id="KAG2255547.1"/>
    </source>
</evidence>
<keyword evidence="3" id="KW-1185">Reference proteome</keyword>
<dbReference type="AlphaFoldDB" id="A0A8X7PR15"/>
<reference evidence="2 3" key="1">
    <citation type="submission" date="2020-02" db="EMBL/GenBank/DDBJ databases">
        <authorList>
            <person name="Ma Q."/>
            <person name="Huang Y."/>
            <person name="Song X."/>
            <person name="Pei D."/>
        </authorList>
    </citation>
    <scope>NUCLEOTIDE SEQUENCE [LARGE SCALE GENOMIC DNA]</scope>
    <source>
        <strain evidence="2">Sxm20200214</strain>
        <tissue evidence="2">Leaf</tissue>
    </source>
</reference>
<dbReference type="EMBL" id="JAAMPC010000015">
    <property type="protein sequence ID" value="KAG2255547.1"/>
    <property type="molecule type" value="Genomic_DNA"/>
</dbReference>
<gene>
    <name evidence="2" type="ORF">Bca52824_074841</name>
</gene>
<proteinExistence type="predicted"/>
<protein>
    <submittedName>
        <fullName evidence="2">Uncharacterized protein</fullName>
    </submittedName>
</protein>